<accession>A0A7S3SRY4</accession>
<organism evidence="1">
    <name type="scientific">Emiliania huxleyi</name>
    <name type="common">Coccolithophore</name>
    <name type="synonym">Pontosphaera huxleyi</name>
    <dbReference type="NCBI Taxonomy" id="2903"/>
    <lineage>
        <taxon>Eukaryota</taxon>
        <taxon>Haptista</taxon>
        <taxon>Haptophyta</taxon>
        <taxon>Prymnesiophyceae</taxon>
        <taxon>Isochrysidales</taxon>
        <taxon>Noelaerhabdaceae</taxon>
        <taxon>Emiliania</taxon>
    </lineage>
</organism>
<evidence type="ECO:0000313" key="1">
    <source>
        <dbReference type="EMBL" id="CAE0563160.1"/>
    </source>
</evidence>
<dbReference type="EMBL" id="HBIR01033174">
    <property type="protein sequence ID" value="CAE0563160.1"/>
    <property type="molecule type" value="Transcribed_RNA"/>
</dbReference>
<reference evidence="1" key="1">
    <citation type="submission" date="2021-01" db="EMBL/GenBank/DDBJ databases">
        <authorList>
            <person name="Corre E."/>
            <person name="Pelletier E."/>
            <person name="Niang G."/>
            <person name="Scheremetjew M."/>
            <person name="Finn R."/>
            <person name="Kale V."/>
            <person name="Holt S."/>
            <person name="Cochrane G."/>
            <person name="Meng A."/>
            <person name="Brown T."/>
            <person name="Cohen L."/>
        </authorList>
    </citation>
    <scope>NUCLEOTIDE SEQUENCE</scope>
    <source>
        <strain evidence="1">379</strain>
    </source>
</reference>
<gene>
    <name evidence="1" type="ORF">EHUX00137_LOCUS25821</name>
</gene>
<protein>
    <submittedName>
        <fullName evidence="1">Uncharacterized protein</fullName>
    </submittedName>
</protein>
<dbReference type="AlphaFoldDB" id="A0A7S3SRY4"/>
<name>A0A7S3SRY4_EMIHU</name>
<proteinExistence type="predicted"/>
<sequence>MMVMPENSKKTLVNSPSNGVWTSHLKLPHFRVLNQTRRCKGPQITVFSEPLSDLVLSRHGEEILMLEPGCFRAIPPEWQRKTHPASLEHCINFELAHGTLVRHHTLPLSLSPSQP</sequence>